<protein>
    <recommendedName>
        <fullName evidence="3">Suppressor APC domain-containing protein</fullName>
    </recommendedName>
</protein>
<keyword evidence="6" id="KW-1185">Reference proteome</keyword>
<evidence type="ECO:0000313" key="4">
    <source>
        <dbReference type="EMBL" id="ELU06628.1"/>
    </source>
</evidence>
<feature type="compositionally biased region" description="Polar residues" evidence="2">
    <location>
        <begin position="129"/>
        <end position="138"/>
    </location>
</feature>
<dbReference type="InterPro" id="IPR011992">
    <property type="entry name" value="EF-hand-dom_pair"/>
</dbReference>
<keyword evidence="1" id="KW-0175">Coiled coil</keyword>
<reference evidence="5" key="3">
    <citation type="submission" date="2015-06" db="UniProtKB">
        <authorList>
            <consortium name="EnsemblMetazoa"/>
        </authorList>
    </citation>
    <scope>IDENTIFICATION</scope>
</reference>
<dbReference type="PANTHER" id="PTHR14907">
    <property type="entry name" value="FI14130P"/>
    <property type="match status" value="1"/>
</dbReference>
<dbReference type="EMBL" id="KB300511">
    <property type="protein sequence ID" value="ELU06628.1"/>
    <property type="molecule type" value="Genomic_DNA"/>
</dbReference>
<dbReference type="EMBL" id="AMQN01001193">
    <property type="status" value="NOT_ANNOTATED_CDS"/>
    <property type="molecule type" value="Genomic_DNA"/>
</dbReference>
<dbReference type="PANTHER" id="PTHR14907:SF2">
    <property type="entry name" value="SUPPRESSOR APC DOMAIN-CONTAINING PROTEIN 2"/>
    <property type="match status" value="1"/>
</dbReference>
<dbReference type="Pfam" id="PF11414">
    <property type="entry name" value="Suppressor_APC"/>
    <property type="match status" value="1"/>
</dbReference>
<gene>
    <name evidence="4" type="ORF">CAPTEDRAFT_189263</name>
</gene>
<feature type="region of interest" description="Disordered" evidence="2">
    <location>
        <begin position="169"/>
        <end position="194"/>
    </location>
</feature>
<dbReference type="OrthoDB" id="10035013at2759"/>
<accession>R7UKL6</accession>
<evidence type="ECO:0000313" key="5">
    <source>
        <dbReference type="EnsemblMetazoa" id="CapteP189263"/>
    </source>
</evidence>
<dbReference type="SUPFAM" id="SSF47473">
    <property type="entry name" value="EF-hand"/>
    <property type="match status" value="1"/>
</dbReference>
<dbReference type="HOGENOM" id="CLU_024930_0_0_1"/>
<name>R7UKL6_CAPTE</name>
<dbReference type="Proteomes" id="UP000014760">
    <property type="component" value="Unassembled WGS sequence"/>
</dbReference>
<dbReference type="EnsemblMetazoa" id="CapteT189263">
    <property type="protein sequence ID" value="CapteP189263"/>
    <property type="gene ID" value="CapteG189263"/>
</dbReference>
<feature type="region of interest" description="Disordered" evidence="2">
    <location>
        <begin position="103"/>
        <end position="141"/>
    </location>
</feature>
<evidence type="ECO:0000313" key="6">
    <source>
        <dbReference type="Proteomes" id="UP000014760"/>
    </source>
</evidence>
<dbReference type="OMA" id="TMGLERN"/>
<evidence type="ECO:0000256" key="1">
    <source>
        <dbReference type="SAM" id="Coils"/>
    </source>
</evidence>
<dbReference type="InterPro" id="IPR026828">
    <property type="entry name" value="SAPC2_1/2"/>
</dbReference>
<evidence type="ECO:0000256" key="2">
    <source>
        <dbReference type="SAM" id="MobiDB-lite"/>
    </source>
</evidence>
<feature type="domain" description="Suppressor APC" evidence="3">
    <location>
        <begin position="5"/>
        <end position="84"/>
    </location>
</feature>
<sequence length="364" mass="41381">MVERELPKRFVDYLRTLFDILDTEKSGYIKIEDIENRWQVDGEEPGLPSGVMDSLRKVTPLSGKLSFERFLAGLKIALLQSQHNQNNNSVNTMQESSFATLKIGPTATVPPNNATRLTVKKTNPEPRSGSLQNASSEPALNDLQDPQLSRMRWPQSSSALNQINDVIETKEQSRSSDDLLSEGEGHKVTLRRKESRRHTLTNGIDFNMIKRIKQWEQERDVLLSGISVIDNAREWYLSRLREVERKQKLASTQPLDQSPDILQDNLNSEISRIREINQLINNLSNARPLSSPLHTVASSQQTNLNAESNLIRMLKEQNRMLTQESADKSDKIAQLEKEKAQLILEIFKASSGNTSRNYDDTTFI</sequence>
<dbReference type="InterPro" id="IPR057953">
    <property type="entry name" value="SAPC2_N"/>
</dbReference>
<dbReference type="Pfam" id="PF25825">
    <property type="entry name" value="SAPC2_N"/>
    <property type="match status" value="1"/>
</dbReference>
<reference evidence="4 6" key="2">
    <citation type="journal article" date="2013" name="Nature">
        <title>Insights into bilaterian evolution from three spiralian genomes.</title>
        <authorList>
            <person name="Simakov O."/>
            <person name="Marletaz F."/>
            <person name="Cho S.J."/>
            <person name="Edsinger-Gonzales E."/>
            <person name="Havlak P."/>
            <person name="Hellsten U."/>
            <person name="Kuo D.H."/>
            <person name="Larsson T."/>
            <person name="Lv J."/>
            <person name="Arendt D."/>
            <person name="Savage R."/>
            <person name="Osoegawa K."/>
            <person name="de Jong P."/>
            <person name="Grimwood J."/>
            <person name="Chapman J.A."/>
            <person name="Shapiro H."/>
            <person name="Aerts A."/>
            <person name="Otillar R.P."/>
            <person name="Terry A.Y."/>
            <person name="Boore J.L."/>
            <person name="Grigoriev I.V."/>
            <person name="Lindberg D.R."/>
            <person name="Seaver E.C."/>
            <person name="Weisblat D.A."/>
            <person name="Putnam N.H."/>
            <person name="Rokhsar D.S."/>
        </authorList>
    </citation>
    <scope>NUCLEOTIDE SEQUENCE</scope>
    <source>
        <strain evidence="4 6">I ESC-2004</strain>
    </source>
</reference>
<organism evidence="4">
    <name type="scientific">Capitella teleta</name>
    <name type="common">Polychaete worm</name>
    <dbReference type="NCBI Taxonomy" id="283909"/>
    <lineage>
        <taxon>Eukaryota</taxon>
        <taxon>Metazoa</taxon>
        <taxon>Spiralia</taxon>
        <taxon>Lophotrochozoa</taxon>
        <taxon>Annelida</taxon>
        <taxon>Polychaeta</taxon>
        <taxon>Sedentaria</taxon>
        <taxon>Scolecida</taxon>
        <taxon>Capitellidae</taxon>
        <taxon>Capitella</taxon>
    </lineage>
</organism>
<evidence type="ECO:0000259" key="3">
    <source>
        <dbReference type="Pfam" id="PF25825"/>
    </source>
</evidence>
<reference evidence="6" key="1">
    <citation type="submission" date="2012-12" db="EMBL/GenBank/DDBJ databases">
        <authorList>
            <person name="Hellsten U."/>
            <person name="Grimwood J."/>
            <person name="Chapman J.A."/>
            <person name="Shapiro H."/>
            <person name="Aerts A."/>
            <person name="Otillar R.P."/>
            <person name="Terry A.Y."/>
            <person name="Boore J.L."/>
            <person name="Simakov O."/>
            <person name="Marletaz F."/>
            <person name="Cho S.-J."/>
            <person name="Edsinger-Gonzales E."/>
            <person name="Havlak P."/>
            <person name="Kuo D.-H."/>
            <person name="Larsson T."/>
            <person name="Lv J."/>
            <person name="Arendt D."/>
            <person name="Savage R."/>
            <person name="Osoegawa K."/>
            <person name="de Jong P."/>
            <person name="Lindberg D.R."/>
            <person name="Seaver E.C."/>
            <person name="Weisblat D.A."/>
            <person name="Putnam N.H."/>
            <person name="Grigoriev I.V."/>
            <person name="Rokhsar D.S."/>
        </authorList>
    </citation>
    <scope>NUCLEOTIDE SEQUENCE</scope>
    <source>
        <strain evidence="6">I ESC-2004</strain>
    </source>
</reference>
<feature type="compositionally biased region" description="Basic and acidic residues" evidence="2">
    <location>
        <begin position="169"/>
        <end position="187"/>
    </location>
</feature>
<feature type="coiled-coil region" evidence="1">
    <location>
        <begin position="304"/>
        <end position="345"/>
    </location>
</feature>
<proteinExistence type="predicted"/>
<dbReference type="AlphaFoldDB" id="R7UKL6"/>